<feature type="region of interest" description="Disordered" evidence="10">
    <location>
        <begin position="776"/>
        <end position="809"/>
    </location>
</feature>
<feature type="region of interest" description="Disordered" evidence="10">
    <location>
        <begin position="3858"/>
        <end position="3879"/>
    </location>
</feature>
<dbReference type="InterPro" id="IPR036322">
    <property type="entry name" value="WD40_repeat_dom_sf"/>
</dbReference>
<keyword evidence="5" id="KW-0498">Mitosis</keyword>
<evidence type="ECO:0000256" key="2">
    <source>
        <dbReference type="ARBA" id="ARBA00004584"/>
    </source>
</evidence>
<feature type="region of interest" description="Disordered" evidence="10">
    <location>
        <begin position="2570"/>
        <end position="2593"/>
    </location>
</feature>
<dbReference type="GO" id="GO:0007059">
    <property type="term" value="P:chromosome segregation"/>
    <property type="evidence" value="ECO:0007669"/>
    <property type="project" value="UniProtKB-KW"/>
</dbReference>
<evidence type="ECO:0000256" key="10">
    <source>
        <dbReference type="SAM" id="MobiDB-lite"/>
    </source>
</evidence>
<reference evidence="11" key="2">
    <citation type="submission" date="2025-09" db="UniProtKB">
        <authorList>
            <consortium name="Ensembl"/>
        </authorList>
    </citation>
    <scope>IDENTIFICATION</scope>
</reference>
<dbReference type="PANTHER" id="PTHR46771">
    <property type="entry name" value="DETERIN"/>
    <property type="match status" value="1"/>
</dbReference>
<keyword evidence="7" id="KW-0862">Zinc</keyword>
<evidence type="ECO:0000313" key="12">
    <source>
        <dbReference type="Proteomes" id="UP000261640"/>
    </source>
</evidence>
<keyword evidence="4" id="KW-0479">Metal-binding</keyword>
<dbReference type="Pfam" id="PF12356">
    <property type="entry name" value="BIRC6"/>
    <property type="match status" value="1"/>
</dbReference>
<dbReference type="GO" id="GO:0046872">
    <property type="term" value="F:metal ion binding"/>
    <property type="evidence" value="ECO:0007669"/>
    <property type="project" value="UniProtKB-KW"/>
</dbReference>
<feature type="region of interest" description="Disordered" evidence="10">
    <location>
        <begin position="509"/>
        <end position="535"/>
    </location>
</feature>
<sequence>PSCGKMAAAASPGSGSSSDWIVLRDGCLRCDEEGLRSLSYHPALNAILAITSRGNIKVIDGTSGAILQASALHAKPGGRVRCQYFPAVDKVLFVDDYAVGCRKDLNGILLLDTALQPPVAKPEDMVKLELPVTEAQQMLSACQEKIDVSNTEGYELFITQLKEGLKNTSHETAANHKVAKWATVTFHLPHHVLKLVASAIVNELKKINQNIAALSVASSIMDRLSYLLSSARPELGVGPGRSVDRSLMYSEANRRETFTSWPHAGYRWAQPDPMAQAGFYHQPASTGDDRAMCFTCSVCLVCWEPTDEPWSEHERHSPNCPFVKGEHTQNVPLSVTLATSPAQFPNSPDSSDKIACYGFGSCPQFLAAATKRGKMCIWDVSKMMKVHLKFDINPYDPAILRQLILCSGEQSQQTLSESRRPTLAWLEESSSCSDLPKLEGDSDDQLEDSDSEEHSRSESTTGQPSQWEGMDVSLGVTALSVLQQPEKLQWEVVASVLEDTVKDLEELGANTSLNQAKPHSQAKAKDKIPDHHNIPFPGLLAGGLLSYRSASSTPVAGPPTTDPAATRRTTDGLLRTQSQEQGFSNLPGSQPPSPSSLQPVRRTIPVLLLYSIREVDDKSSGQVFAQMNNLMSKGLHEEGFSVPQIIEMEFDTHEQLLLQDPPITYIQQFADAATNLAGLDGHVDKWSTLTAATVSNPPRPGALVQCLRLPKELEDHNLYVDSITPCCDGVHLLVCLQSCVTESLSATNQVEALNNLNRLHSALCNQRKGDLLHPVANGIENHHPGGSPPQTPLILPPEEHQQHQRSLSGGGGGGYLLLYKLNYSTRIVTLDEEPVKVQQICDPCDAITSLILLPPDVLDSREDESEERLEVEGLGHLVVTTRAGYIMILDLSTLEVLAKVEPPKKEGSAEETDPFVSVTYCSGTDRLCACTKGGELHFLQIGGVCDDIDDGDMFIDGPLSKGAEMLLEGANAFASLVLLMSLVELTRFETLTPRFSATVPPCWVEVQQEQQQRRHPQHLHQQHHGDAAQHTRTWKLQSDSSSWDEHVFELVLPKACMVGHVDFKFVLNANIVNIPQIQVTLLKNKAPGLGKVNGEDARNGQPLLHDFAEDIQFMDIEETSGSMLCPFLEDHKEDILCGPVWLASGLDLSGHAGMLSLTSPKLVKGMAGGKYRSFLVHIKAVSDKGMEESPRPVVRMPSTKPQGTKAHSLSTLLQRAQASQEKVSSVKTETPAPSKKVENLRGCDLLQEVSVTIRRFKKTSIPKERVQRCAMLQFPDFHEKLLDSLCQRTESSMATEHAQSLILDVLCWLAGVFSNGPCSLKEGKDGLLVKTRARLTDIVRVCFFEAGRSIAHKCARFLALCISNGKAETSQQGFGASLLKSLLDNMPYLPAAATGGSVFWYFVLLNYVKEEDLAGCSTACASLLTAISRQLQDRLTPLEALLQTRYGLYSSPFDPVLFDLEVSGSSCKNAFSSSTGVQSDEIDLSDILSGNGKVNSCAAAEGSFTALTGLLEVEPLHFTCISTSDGTRVERDDASMFTVSTFGVTPAVGGLSAGTVGEASTALSSAAQVALQSLSHAMVSAEQQLQVLQEKQQQLLKLQQQKAKLEAKLHQTSSAAAAAASGVGPIHNSVPSNPSSAPGFFIHPSDVIPPTPKTTPLFMTPPLTPPNEAVSAAFSAELAHLFPGSMMDPGPVNLAAHKNTQKANPMGSGLALAISQASHFLQPPPHQSIIIERMHSGARRFVTLDFGRPVLLTDALIPTCSDLASLSIDIWTLGEEVDGRRLVVATDISTHSLILHDLLPPPVCRFMKITVIGRYGSTNARAKIPLGFYYGHTYILPWESELKLMHDPLRGESEAASQPDVDQHLTMMVALQEDIQCRYNLACHRLETLLQNIDLPPLNSANNAQYFLRKPDKVVEEDQRVFSAYQDCIQLQLQLNLAHHAVQRLRVSLGASRKSLSAAGAVEAQELVHSSSTEQLRTIIRYLLDTLLSLLHSSNGHLVPSVLQSTFHAQACEELFKHLCISGTPKIRLHAGLLLVQLCGGERWWGQFLSNVLQELYNSEQLLVFPQDRVFMLLSCIGQRSLSNSGVLEGLLNLLDSLLSPLQQPQAAPHRRTEGVLDIPMISWVVMLVSRLLDCVANIEDETSGGKKHLGGKDREKNFTGIQWSFINNSLQCQNSSRSAKGSSSLDRLYSRKIRKQLVHHKQQLNLLKAKQKALVEQIEKEKIQSNKGSSYKLLVEQAKLKQATSKHFKDLIRLRRTAEWPRSTLDTESPTAKESPEVEPLPFTLSHERCISVVQKLALFLLSMDFTCHADLLLFVCKVLARIANATRPTIHLCEVVSEQQLERLLLLLVGTDFNRGDISWGGAWAQYSLTCMLQDILAGELLSPGSLDVMDEVVVGEEAGASPSSAGADSDDSLPQPTPIPLVESIDEALVPDIIAGAPPLSSLEKDKDIDFDLLQDLMDVDIDPLDIDLEKDPLAAKVFKPISSTWYDYWGADYGTYGYNPYIGGVGIPVSKPPVATEKPGSHGLSVSVSQALDARLEVGLEQQAELMLKMMATLQADSILQALTSSSSASNGTDDSLLRTLQGGGSSQGSSLIIQPSSIPMLSTCFNKLFSMLQVHHVQLESLLQLWLTLSLNTCSGSNEESGSDIFLFNASRVPTIPLNQASISSFLTVLAWYPNTSLRTWCLVLHSLTLMTNMPASSSNGMSTQESTAQQMVSDPTLVHILVRFLSGTSTNGTSQHTSQVGPTATQAMHEFLSRLQVHLSSTCPQMFSEFLLKLMHILSTERGPFQTGQGPLDAQVKLLEFTLEQNFEVVSVATICSVIESITFLVHHYITCSDKVVSRSGSDSSVGARACFGGLFANIIRPGDAKAVCGETTRDQLMFDLLKLVNVLVQLPLSGDREFSGRLPLAGSGTVDSSVSDEEKVCGSKESLTGGSTSSQGPPAGVADLVLANQQIMSQILSALGQCNSSAMAMIIGASGLHLTKHENFHGGLDAISVGDGLFTILTTLSKRATSVQVMLQPILTYMACGYMGRQGSLSTCQLSEPLLWFILRVLDTSEALKAFHDMGGVQLICNNMVTSTRAIVNTARSMVSTIMKFLDLGPGKAADGNLKARVMTSEPDNAEGLHNFAPLGTITSSSPTAQPAEVLLQATPPHRRARSAAWSYIFLPEEAWCDLTIHLPAAVLLKELHIQPHLASLATCPSSVSVEISADGVNMLPLSTPVVTSGLTYIKIQLVKAEVASAVCLRLHRPRDASTLGLSQIKLLGLTAFGNTSSATVNNPFLPSEDQVSKTSIGWLRLLHHCLTHVSDLEAMMASAAAPTANLLQTCAALLMSPYCGMHSPNIEAVLVKIGLQSTRIGLKLIDILLRNCAASGTDPANLNSPLLFGRLNGLSSDSTIDILYQLGTTQDSGTKDRIQALLHWVHDSSRVAAHKLSSPMGYTGAAAGFSSASSREYGLVMPSPSHLHCVAAILWHSYELPVDYDLPALLNRELFEMLYSWSMSLPCDIVLKKAVDSLLCSMCHIHPSYFSLLMSWMGIVSVPSDSHSQAQHCRLAMTDDSKKQHDSNTNATGLTDDSKHVRPPINLSESQLTTLAAASQSPEAIEQLLDSGLPSLLVRSLAQFCVGLLASADLPLPAAQVERRHYHHHHHYHSSSSSLLSRPPLAAELAAPVLRFLTEVGNSHAMKDWLGGPEVNPLWTALLFLLCHSSASATASASANAGCGLTTQQRTALENATVAFFLQCISCHPNNQRLMAQVLCELFQSAPQRGNVPISGNISGFVRRLFLQLMLEDEKVTVFLQSPCPLYKGRINATSHMIQHPMYGAGHKYRTLHLPISTTLAEVLDRVSDTPSITAKLISEQKEDKEKKNHEEKEKMKADNGFQDNYSVVVASGLKSQSKRALSTPPRPPSRRGRVMSDKLTATSGVDPSAKTISVPVFHLYHKLLPGTICTHAGLTWQCTSNTGQGSV</sequence>
<dbReference type="SUPFAM" id="SSF57924">
    <property type="entry name" value="Inhibitor of apoptosis (IAP) repeat"/>
    <property type="match status" value="1"/>
</dbReference>
<evidence type="ECO:0000256" key="5">
    <source>
        <dbReference type="ARBA" id="ARBA00022776"/>
    </source>
</evidence>
<feature type="compositionally biased region" description="Basic and acidic residues" evidence="10">
    <location>
        <begin position="3859"/>
        <end position="3878"/>
    </location>
</feature>
<dbReference type="CDD" id="cd00022">
    <property type="entry name" value="BIR"/>
    <property type="match status" value="1"/>
</dbReference>
<accession>A0A7N9AXP7</accession>
<feature type="compositionally biased region" description="Basic and acidic residues" evidence="10">
    <location>
        <begin position="523"/>
        <end position="533"/>
    </location>
</feature>
<dbReference type="GO" id="GO:0005819">
    <property type="term" value="C:spindle"/>
    <property type="evidence" value="ECO:0007669"/>
    <property type="project" value="UniProtKB-SubCell"/>
</dbReference>
<keyword evidence="8" id="KW-0137">Centromere</keyword>
<feature type="region of interest" description="Disordered" evidence="10">
    <location>
        <begin position="430"/>
        <end position="468"/>
    </location>
</feature>
<dbReference type="InterPro" id="IPR022103">
    <property type="entry name" value="BIRC6"/>
</dbReference>
<evidence type="ECO:0000313" key="11">
    <source>
        <dbReference type="Ensembl" id="ENSMAMP00000052951.1"/>
    </source>
</evidence>
<evidence type="ECO:0000256" key="4">
    <source>
        <dbReference type="ARBA" id="ARBA00022723"/>
    </source>
</evidence>
<dbReference type="FunFam" id="1.10.1170.10:FF:000001">
    <property type="entry name" value="baculoviral IAP repeat-containing protein 6 isoform X1"/>
    <property type="match status" value="1"/>
</dbReference>
<feature type="region of interest" description="Disordered" evidence="10">
    <location>
        <begin position="3557"/>
        <end position="3583"/>
    </location>
</feature>
<dbReference type="PANTHER" id="PTHR46771:SF5">
    <property type="entry name" value="DETERIN"/>
    <property type="match status" value="1"/>
</dbReference>
<protein>
    <submittedName>
        <fullName evidence="11">Baculoviral IAP repeat containing 6</fullName>
    </submittedName>
</protein>
<feature type="region of interest" description="Disordered" evidence="10">
    <location>
        <begin position="3894"/>
        <end position="3926"/>
    </location>
</feature>
<feature type="compositionally biased region" description="Low complexity" evidence="10">
    <location>
        <begin position="2570"/>
        <end position="2579"/>
    </location>
</feature>
<feature type="compositionally biased region" description="Basic residues" evidence="10">
    <location>
        <begin position="1013"/>
        <end position="1022"/>
    </location>
</feature>
<comment type="subcellular location">
    <subcellularLocation>
        <location evidence="2">Chromosome</location>
        <location evidence="2">Centromere</location>
    </subcellularLocation>
    <subcellularLocation>
        <location evidence="1">Cytoplasm</location>
        <location evidence="1">Cytoskeleton</location>
        <location evidence="1">Spindle</location>
    </subcellularLocation>
</comment>
<proteinExistence type="inferred from homology"/>
<dbReference type="PROSITE" id="PS50143">
    <property type="entry name" value="BIR_REPEAT_2"/>
    <property type="match status" value="1"/>
</dbReference>
<feature type="compositionally biased region" description="Acidic residues" evidence="10">
    <location>
        <begin position="441"/>
        <end position="451"/>
    </location>
</feature>
<feature type="coiled-coil region" evidence="9">
    <location>
        <begin position="1571"/>
        <end position="1615"/>
    </location>
</feature>
<keyword evidence="6" id="KW-0159">Chromosome partition</keyword>
<dbReference type="SUPFAM" id="SSF50978">
    <property type="entry name" value="WD40 repeat-like"/>
    <property type="match status" value="1"/>
</dbReference>
<feature type="region of interest" description="Disordered" evidence="10">
    <location>
        <begin position="2402"/>
        <end position="2421"/>
    </location>
</feature>
<feature type="compositionally biased region" description="Basic and acidic residues" evidence="10">
    <location>
        <begin position="3557"/>
        <end position="3566"/>
    </location>
</feature>
<dbReference type="GeneTree" id="ENSGT00940000156126"/>
<dbReference type="GO" id="GO:0032465">
    <property type="term" value="P:regulation of cytokinesis"/>
    <property type="evidence" value="ECO:0007669"/>
    <property type="project" value="InterPro"/>
</dbReference>
<dbReference type="GO" id="GO:0000775">
    <property type="term" value="C:chromosome, centromeric region"/>
    <property type="evidence" value="ECO:0007669"/>
    <property type="project" value="UniProtKB-SubCell"/>
</dbReference>
<feature type="compositionally biased region" description="Pro residues" evidence="10">
    <location>
        <begin position="786"/>
        <end position="795"/>
    </location>
</feature>
<evidence type="ECO:0000256" key="6">
    <source>
        <dbReference type="ARBA" id="ARBA00022829"/>
    </source>
</evidence>
<dbReference type="Ensembl" id="ENSMAMT00000068418.1">
    <property type="protein sequence ID" value="ENSMAMP00000052951.1"/>
    <property type="gene ID" value="ENSMAMG00000007373.2"/>
</dbReference>
<dbReference type="InterPro" id="IPR051190">
    <property type="entry name" value="Baculoviral_IAP"/>
</dbReference>
<dbReference type="InterPro" id="IPR001370">
    <property type="entry name" value="BIR_rpt"/>
</dbReference>
<evidence type="ECO:0000256" key="9">
    <source>
        <dbReference type="SAM" id="Coils"/>
    </source>
</evidence>
<dbReference type="Proteomes" id="UP000261640">
    <property type="component" value="Unplaced"/>
</dbReference>
<organism evidence="11 12">
    <name type="scientific">Mastacembelus armatus</name>
    <name type="common">zig-zag eel</name>
    <dbReference type="NCBI Taxonomy" id="205130"/>
    <lineage>
        <taxon>Eukaryota</taxon>
        <taxon>Metazoa</taxon>
        <taxon>Chordata</taxon>
        <taxon>Craniata</taxon>
        <taxon>Vertebrata</taxon>
        <taxon>Euteleostomi</taxon>
        <taxon>Actinopterygii</taxon>
        <taxon>Neopterygii</taxon>
        <taxon>Teleostei</taxon>
        <taxon>Neoteleostei</taxon>
        <taxon>Acanthomorphata</taxon>
        <taxon>Anabantaria</taxon>
        <taxon>Synbranchiformes</taxon>
        <taxon>Mastacembelidae</taxon>
        <taxon>Mastacembelus</taxon>
    </lineage>
</organism>
<evidence type="ECO:0000256" key="1">
    <source>
        <dbReference type="ARBA" id="ARBA00004186"/>
    </source>
</evidence>
<reference evidence="11" key="1">
    <citation type="submission" date="2025-08" db="UniProtKB">
        <authorList>
            <consortium name="Ensembl"/>
        </authorList>
    </citation>
    <scope>IDENTIFICATION</scope>
</reference>
<dbReference type="GO" id="GO:0006915">
    <property type="term" value="P:apoptotic process"/>
    <property type="evidence" value="ECO:0007669"/>
    <property type="project" value="InterPro"/>
</dbReference>
<dbReference type="SMART" id="SM00238">
    <property type="entry name" value="BIR"/>
    <property type="match status" value="1"/>
</dbReference>
<feature type="region of interest" description="Disordered" evidence="10">
    <location>
        <begin position="1010"/>
        <end position="1031"/>
    </location>
</feature>
<evidence type="ECO:0000256" key="3">
    <source>
        <dbReference type="ARBA" id="ARBA00006672"/>
    </source>
</evidence>
<comment type="similarity">
    <text evidence="3">Belongs to the IAP family.</text>
</comment>
<keyword evidence="5" id="KW-0131">Cell cycle</keyword>
<dbReference type="GO" id="GO:0004842">
    <property type="term" value="F:ubiquitin-protein transferase activity"/>
    <property type="evidence" value="ECO:0007669"/>
    <property type="project" value="InterPro"/>
</dbReference>
<feature type="compositionally biased region" description="Polar residues" evidence="10">
    <location>
        <begin position="509"/>
        <end position="518"/>
    </location>
</feature>
<evidence type="ECO:0000256" key="8">
    <source>
        <dbReference type="ARBA" id="ARBA00023328"/>
    </source>
</evidence>
<keyword evidence="5" id="KW-0132">Cell division</keyword>
<name>A0A7N9AXP7_9TELE</name>
<keyword evidence="9" id="KW-0175">Coiled coil</keyword>
<keyword evidence="12" id="KW-1185">Reference proteome</keyword>
<evidence type="ECO:0000256" key="7">
    <source>
        <dbReference type="ARBA" id="ARBA00022833"/>
    </source>
</evidence>
<dbReference type="Gene3D" id="1.10.1170.10">
    <property type="entry name" value="Inhibitor Of Apoptosis Protein (2mihbC-IAP-1), Chain A"/>
    <property type="match status" value="1"/>
</dbReference>
<dbReference type="Pfam" id="PF00653">
    <property type="entry name" value="BIR"/>
    <property type="match status" value="1"/>
</dbReference>